<evidence type="ECO:0000313" key="7">
    <source>
        <dbReference type="Proteomes" id="UP001321749"/>
    </source>
</evidence>
<feature type="domain" description="Glycoside hydrolase family 3 N-terminal" evidence="5">
    <location>
        <begin position="16"/>
        <end position="342"/>
    </location>
</feature>
<name>A0AAV9HP69_9PEZI</name>
<comment type="similarity">
    <text evidence="1">Belongs to the glycosyl hydrolase 3 family.</text>
</comment>
<dbReference type="PANTHER" id="PTHR30480">
    <property type="entry name" value="BETA-HEXOSAMINIDASE-RELATED"/>
    <property type="match status" value="1"/>
</dbReference>
<dbReference type="InterPro" id="IPR016181">
    <property type="entry name" value="Acyl_CoA_acyltransferase"/>
</dbReference>
<dbReference type="AlphaFoldDB" id="A0AAV9HP69"/>
<dbReference type="InterPro" id="IPR036962">
    <property type="entry name" value="Glyco_hydro_3_N_sf"/>
</dbReference>
<reference evidence="6" key="1">
    <citation type="journal article" date="2023" name="Mol. Phylogenet. Evol.">
        <title>Genome-scale phylogeny and comparative genomics of the fungal order Sordariales.</title>
        <authorList>
            <person name="Hensen N."/>
            <person name="Bonometti L."/>
            <person name="Westerberg I."/>
            <person name="Brannstrom I.O."/>
            <person name="Guillou S."/>
            <person name="Cros-Aarteil S."/>
            <person name="Calhoun S."/>
            <person name="Haridas S."/>
            <person name="Kuo A."/>
            <person name="Mondo S."/>
            <person name="Pangilinan J."/>
            <person name="Riley R."/>
            <person name="LaButti K."/>
            <person name="Andreopoulos B."/>
            <person name="Lipzen A."/>
            <person name="Chen C."/>
            <person name="Yan M."/>
            <person name="Daum C."/>
            <person name="Ng V."/>
            <person name="Clum A."/>
            <person name="Steindorff A."/>
            <person name="Ohm R.A."/>
            <person name="Martin F."/>
            <person name="Silar P."/>
            <person name="Natvig D.O."/>
            <person name="Lalanne C."/>
            <person name="Gautier V."/>
            <person name="Ament-Velasquez S.L."/>
            <person name="Kruys A."/>
            <person name="Hutchinson M.I."/>
            <person name="Powell A.J."/>
            <person name="Barry K."/>
            <person name="Miller A.N."/>
            <person name="Grigoriev I.V."/>
            <person name="Debuchy R."/>
            <person name="Gladieux P."/>
            <person name="Hiltunen Thoren M."/>
            <person name="Johannesson H."/>
        </authorList>
    </citation>
    <scope>NUCLEOTIDE SEQUENCE</scope>
    <source>
        <strain evidence="6">PSN324</strain>
    </source>
</reference>
<protein>
    <submittedName>
        <fullName evidence="6">Beta-hexosaminidase</fullName>
    </submittedName>
</protein>
<organism evidence="6 7">
    <name type="scientific">Cladorrhinum samala</name>
    <dbReference type="NCBI Taxonomy" id="585594"/>
    <lineage>
        <taxon>Eukaryota</taxon>
        <taxon>Fungi</taxon>
        <taxon>Dikarya</taxon>
        <taxon>Ascomycota</taxon>
        <taxon>Pezizomycotina</taxon>
        <taxon>Sordariomycetes</taxon>
        <taxon>Sordariomycetidae</taxon>
        <taxon>Sordariales</taxon>
        <taxon>Podosporaceae</taxon>
        <taxon>Cladorrhinum</taxon>
    </lineage>
</organism>
<dbReference type="PANTHER" id="PTHR30480:SF8">
    <property type="entry name" value="PUTATIVE (AFU_ORTHOLOGUE AFUA_8G04060)-RELATED"/>
    <property type="match status" value="1"/>
</dbReference>
<gene>
    <name evidence="6" type="ORF">QBC42DRAFT_88098</name>
</gene>
<sequence>MVKLDGDLDPLFQDLDWAIGQMLIMGWDGTEVTPQIRNLIEDHHVGSILLTAKNLKSAQQTAKLVQELQTIAHQAGHPEPLLIALDQENGGVNSLYDEDYICQFPSAMGQAAAGNADLAYKVAKATATEVSAVGVNLVLGPVLDVLTNARYQPLGVRATSDDPQEVSQYGIAAMNGYKDAGLATCGKHFPSYGNLDFLGSSLDIPIITQTLEELSLSALVPFRNAIATGKLDAMFVGGCGITNPSMNVNHACLSDQVVDDLLRNELGFTGVAISECLEMEALRNEIGVKTGTVMAVEAGCDLVLLCRAYDVQLEAISGLKLGVENELLTTDRIYTSLRRVLRMKKSCTSWPQALNPPGISLLSKIHPSHHALSLNAYDDSITVIRDNEKLLPLNESMHQEEELLLLTPLVKPLPASSLTKSILEAKNKSDAAVSMHEKWVHRDRGAIMSGEGVFRELGRSLARARHGKLLHTSYTANGVRPVHENLIHRASCIIIVTADANRNLYQAGFTKHVSMMCSMLRATGQKKSLVVVAVSSPYDFAMDKSIGTYICTFDFTEMAMAALVRTLCGHIKPQGSLPGTLRKSRKVVKSRQHWLVEAYNRDRDARGLSDLLQSLARASAPAHGFLQTTTVDAFELFNPNIEESHFVVRNSSTQALYGFCSTYYIQGTGIIGSLFVDPTKRNLSIGRSLHRRALRGLAQKRGVKKMQLGMAFPGIFPGIPTDDSAQGLKTWFLNSGWDLQFPRRLANMTIPDLATWTAPEGLLQSIQRASISFDLIHGLDNAESVFTHLTAHANPEVYELYRSALQDTKSCGVVRAKSHGEVLIGTVIICSPGSSLAGFIPSLQSPRSGHLVGGIVAPIVTPSMPQASLAMQGLALMGVRQNKAHKSGRTVLSWIQEESLEPLLAMGFDVLDSFEEFTNAVDNWQDLA</sequence>
<keyword evidence="3" id="KW-0325">Glycoprotein</keyword>
<evidence type="ECO:0000256" key="4">
    <source>
        <dbReference type="ARBA" id="ARBA00023295"/>
    </source>
</evidence>
<dbReference type="SUPFAM" id="SSF55729">
    <property type="entry name" value="Acyl-CoA N-acyltransferases (Nat)"/>
    <property type="match status" value="1"/>
</dbReference>
<evidence type="ECO:0000259" key="5">
    <source>
        <dbReference type="Pfam" id="PF00933"/>
    </source>
</evidence>
<dbReference type="Gene3D" id="3.40.50.1700">
    <property type="entry name" value="Glycoside hydrolase family 3 C-terminal domain"/>
    <property type="match status" value="1"/>
</dbReference>
<keyword evidence="4" id="KW-0326">Glycosidase</keyword>
<evidence type="ECO:0000256" key="2">
    <source>
        <dbReference type="ARBA" id="ARBA00022801"/>
    </source>
</evidence>
<evidence type="ECO:0000256" key="1">
    <source>
        <dbReference type="ARBA" id="ARBA00005336"/>
    </source>
</evidence>
<dbReference type="SUPFAM" id="SSF51445">
    <property type="entry name" value="(Trans)glycosidases"/>
    <property type="match status" value="1"/>
</dbReference>
<dbReference type="InterPro" id="IPR017853">
    <property type="entry name" value="GH"/>
</dbReference>
<dbReference type="Pfam" id="PF00933">
    <property type="entry name" value="Glyco_hydro_3"/>
    <property type="match status" value="1"/>
</dbReference>
<dbReference type="GO" id="GO:0005975">
    <property type="term" value="P:carbohydrate metabolic process"/>
    <property type="evidence" value="ECO:0007669"/>
    <property type="project" value="InterPro"/>
</dbReference>
<evidence type="ECO:0000256" key="3">
    <source>
        <dbReference type="ARBA" id="ARBA00023180"/>
    </source>
</evidence>
<dbReference type="FunFam" id="3.40.50.1700:FF:000013">
    <property type="entry name" value="Glycoside hydrolase family 3 protein"/>
    <property type="match status" value="1"/>
</dbReference>
<dbReference type="EMBL" id="MU864983">
    <property type="protein sequence ID" value="KAK4461834.1"/>
    <property type="molecule type" value="Genomic_DNA"/>
</dbReference>
<dbReference type="CDD" id="cd04301">
    <property type="entry name" value="NAT_SF"/>
    <property type="match status" value="1"/>
</dbReference>
<comment type="caution">
    <text evidence="6">The sequence shown here is derived from an EMBL/GenBank/DDBJ whole genome shotgun (WGS) entry which is preliminary data.</text>
</comment>
<dbReference type="FunFam" id="3.20.20.300:FF:000008">
    <property type="entry name" value="Beta-N-acetylglucosaminidase, putative"/>
    <property type="match status" value="1"/>
</dbReference>
<dbReference type="InterPro" id="IPR001764">
    <property type="entry name" value="Glyco_hydro_3_N"/>
</dbReference>
<dbReference type="InterPro" id="IPR050226">
    <property type="entry name" value="NagZ_Beta-hexosaminidase"/>
</dbReference>
<evidence type="ECO:0000313" key="6">
    <source>
        <dbReference type="EMBL" id="KAK4461834.1"/>
    </source>
</evidence>
<dbReference type="Proteomes" id="UP001321749">
    <property type="component" value="Unassembled WGS sequence"/>
</dbReference>
<dbReference type="GO" id="GO:0004553">
    <property type="term" value="F:hydrolase activity, hydrolyzing O-glycosyl compounds"/>
    <property type="evidence" value="ECO:0007669"/>
    <property type="project" value="InterPro"/>
</dbReference>
<dbReference type="GO" id="GO:0009254">
    <property type="term" value="P:peptidoglycan turnover"/>
    <property type="evidence" value="ECO:0007669"/>
    <property type="project" value="TreeGrafter"/>
</dbReference>
<keyword evidence="2" id="KW-0378">Hydrolase</keyword>
<keyword evidence="7" id="KW-1185">Reference proteome</keyword>
<proteinExistence type="inferred from homology"/>
<dbReference type="InterPro" id="IPR036881">
    <property type="entry name" value="Glyco_hydro_3_C_sf"/>
</dbReference>
<reference evidence="6" key="2">
    <citation type="submission" date="2023-06" db="EMBL/GenBank/DDBJ databases">
        <authorList>
            <consortium name="Lawrence Berkeley National Laboratory"/>
            <person name="Mondo S.J."/>
            <person name="Hensen N."/>
            <person name="Bonometti L."/>
            <person name="Westerberg I."/>
            <person name="Brannstrom I.O."/>
            <person name="Guillou S."/>
            <person name="Cros-Aarteil S."/>
            <person name="Calhoun S."/>
            <person name="Haridas S."/>
            <person name="Kuo A."/>
            <person name="Pangilinan J."/>
            <person name="Riley R."/>
            <person name="Labutti K."/>
            <person name="Andreopoulos B."/>
            <person name="Lipzen A."/>
            <person name="Chen C."/>
            <person name="Yanf M."/>
            <person name="Daum C."/>
            <person name="Ng V."/>
            <person name="Clum A."/>
            <person name="Steindorff A."/>
            <person name="Ohm R."/>
            <person name="Martin F."/>
            <person name="Silar P."/>
            <person name="Natvig D."/>
            <person name="Lalanne C."/>
            <person name="Gautier V."/>
            <person name="Ament-Velasquez S.L."/>
            <person name="Kruys A."/>
            <person name="Hutchinson M.I."/>
            <person name="Powell A.J."/>
            <person name="Barry K."/>
            <person name="Miller A.N."/>
            <person name="Grigoriev I.V."/>
            <person name="Debuchy R."/>
            <person name="Gladieux P."/>
            <person name="Thoren M.H."/>
            <person name="Johannesson H."/>
        </authorList>
    </citation>
    <scope>NUCLEOTIDE SEQUENCE</scope>
    <source>
        <strain evidence="6">PSN324</strain>
    </source>
</reference>
<accession>A0AAV9HP69</accession>
<dbReference type="Gene3D" id="3.20.20.300">
    <property type="entry name" value="Glycoside hydrolase, family 3, N-terminal domain"/>
    <property type="match status" value="1"/>
</dbReference>